<feature type="signal peptide" evidence="1">
    <location>
        <begin position="1"/>
        <end position="29"/>
    </location>
</feature>
<dbReference type="AlphaFoldDB" id="A0A0S7WRG4"/>
<gene>
    <name evidence="2" type="ORF">AMJ39_07065</name>
</gene>
<dbReference type="EMBL" id="LIZS01000044">
    <property type="protein sequence ID" value="KPJ52730.1"/>
    <property type="molecule type" value="Genomic_DNA"/>
</dbReference>
<feature type="chain" id="PRO_5006639672" evidence="1">
    <location>
        <begin position="30"/>
        <end position="130"/>
    </location>
</feature>
<organism evidence="2 3">
    <name type="scientific">candidate division TA06 bacterium DG_24</name>
    <dbReference type="NCBI Taxonomy" id="1703770"/>
    <lineage>
        <taxon>Bacteria</taxon>
        <taxon>Bacteria division TA06</taxon>
    </lineage>
</organism>
<name>A0A0S7WRG4_UNCT6</name>
<dbReference type="Proteomes" id="UP000052008">
    <property type="component" value="Unassembled WGS sequence"/>
</dbReference>
<keyword evidence="1" id="KW-0732">Signal</keyword>
<evidence type="ECO:0000313" key="3">
    <source>
        <dbReference type="Proteomes" id="UP000052008"/>
    </source>
</evidence>
<accession>A0A0S7WRG4</accession>
<comment type="caution">
    <text evidence="2">The sequence shown here is derived from an EMBL/GenBank/DDBJ whole genome shotgun (WGS) entry which is preliminary data.</text>
</comment>
<sequence>MVQCRGQRRVTWATCVTAGLLLSAAAASAEIVSFTPLVNEVSAYLNVLDDGEEAGQTLQVIAINSIKLGWSFDIELTADFNHQQSEEDFDYYLEAGIVKPIWRGLKVNVQRIHGTFIPEPINQFGIRYSF</sequence>
<evidence type="ECO:0000313" key="2">
    <source>
        <dbReference type="EMBL" id="KPJ52730.1"/>
    </source>
</evidence>
<evidence type="ECO:0000256" key="1">
    <source>
        <dbReference type="SAM" id="SignalP"/>
    </source>
</evidence>
<protein>
    <submittedName>
        <fullName evidence="2">Uncharacterized protein</fullName>
    </submittedName>
</protein>
<proteinExistence type="predicted"/>
<reference evidence="2 3" key="1">
    <citation type="journal article" date="2015" name="Microbiome">
        <title>Genomic resolution of linkages in carbon, nitrogen, and sulfur cycling among widespread estuary sediment bacteria.</title>
        <authorList>
            <person name="Baker B.J."/>
            <person name="Lazar C.S."/>
            <person name="Teske A.P."/>
            <person name="Dick G.J."/>
        </authorList>
    </citation>
    <scope>NUCLEOTIDE SEQUENCE [LARGE SCALE GENOMIC DNA]</scope>
    <source>
        <strain evidence="2">DG_24</strain>
    </source>
</reference>